<dbReference type="SUPFAM" id="SSF52047">
    <property type="entry name" value="RNI-like"/>
    <property type="match status" value="1"/>
</dbReference>
<dbReference type="PANTHER" id="PTHR48051">
    <property type="match status" value="1"/>
</dbReference>
<evidence type="ECO:0000313" key="5">
    <source>
        <dbReference type="EMBL" id="GIM11087.1"/>
    </source>
</evidence>
<dbReference type="InterPro" id="IPR050216">
    <property type="entry name" value="LRR_domain-containing"/>
</dbReference>
<evidence type="ECO:0000313" key="6">
    <source>
        <dbReference type="Proteomes" id="UP000747110"/>
    </source>
</evidence>
<accession>A0A8J4CQ42</accession>
<gene>
    <name evidence="4" type="ORF">Vretifemale_15744</name>
    <name evidence="5" type="ORF">Vretimale_14651</name>
</gene>
<protein>
    <submittedName>
        <fullName evidence="4">Uncharacterized protein</fullName>
    </submittedName>
</protein>
<dbReference type="InterPro" id="IPR032675">
    <property type="entry name" value="LRR_dom_sf"/>
</dbReference>
<evidence type="ECO:0000313" key="4">
    <source>
        <dbReference type="EMBL" id="GIL87702.1"/>
    </source>
</evidence>
<dbReference type="EMBL" id="BNCQ01000037">
    <property type="protein sequence ID" value="GIM11087.1"/>
    <property type="molecule type" value="Genomic_DNA"/>
</dbReference>
<evidence type="ECO:0000256" key="2">
    <source>
        <dbReference type="ARBA" id="ARBA00022614"/>
    </source>
</evidence>
<comment type="subcellular location">
    <subcellularLocation>
        <location evidence="1">Cytoplasm</location>
        <location evidence="1">Cytoskeleton</location>
        <location evidence="1">Cilium axoneme</location>
    </subcellularLocation>
</comment>
<reference evidence="4" key="1">
    <citation type="journal article" date="2021" name="Proc. Natl. Acad. Sci. U.S.A.">
        <title>Three genomes in the algal genus Volvox reveal the fate of a haploid sex-determining region after a transition to homothallism.</title>
        <authorList>
            <person name="Yamamoto K."/>
            <person name="Hamaji T."/>
            <person name="Kawai-Toyooka H."/>
            <person name="Matsuzaki R."/>
            <person name="Takahashi F."/>
            <person name="Nishimura Y."/>
            <person name="Kawachi M."/>
            <person name="Noguchi H."/>
            <person name="Minakuchi Y."/>
            <person name="Umen J.G."/>
            <person name="Toyoda A."/>
            <person name="Nozaki H."/>
        </authorList>
    </citation>
    <scope>NUCLEOTIDE SEQUENCE</scope>
    <source>
        <strain evidence="5">NIES-3785</strain>
        <strain evidence="4">NIES-3786</strain>
    </source>
</reference>
<keyword evidence="3" id="KW-0677">Repeat</keyword>
<dbReference type="GO" id="GO:0005930">
    <property type="term" value="C:axoneme"/>
    <property type="evidence" value="ECO:0007669"/>
    <property type="project" value="UniProtKB-SubCell"/>
</dbReference>
<dbReference type="EMBL" id="BNCP01000040">
    <property type="protein sequence ID" value="GIL87702.1"/>
    <property type="molecule type" value="Genomic_DNA"/>
</dbReference>
<dbReference type="Gene3D" id="3.80.10.10">
    <property type="entry name" value="Ribonuclease Inhibitor"/>
    <property type="match status" value="2"/>
</dbReference>
<dbReference type="AlphaFoldDB" id="A0A8J4CQ42"/>
<keyword evidence="6" id="KW-1185">Reference proteome</keyword>
<evidence type="ECO:0000256" key="3">
    <source>
        <dbReference type="ARBA" id="ARBA00022737"/>
    </source>
</evidence>
<proteinExistence type="predicted"/>
<sequence length="677" mass="70967">MTERDFNIVPLTCYAADNMFGCNITDGLAPSPARNDDLTDDALVNIFNILAMDFGPEAQSSWPKAAGRLFTWFRRTIPLVCKRWNNLLKSHSKFTWSSVVVSMEAEMPRRRKADVGGFATGSHGVVGQQHCFGGSPAAAVPGSSPPASCSFMLLARSSLSALPKLCSKAVMQWTEVRGHAIQHLMLDLGGSGSHDFEGSRALETLLRAANRGPRGLRTLRLIWPEGAGGQDSYEMLGRLRGLAELDVNGLQQGFLGGTLPYLSGLTGLTRLSFTPKTFQFPVSVPGLPTNLVSLHLSNIWLRSLPSIAASVPRLSELRLVNCHLVDGLLAALEGATALQDLRLDGSRLTDSREVAKAWESAEASSWPSCPGLKHLGLADCCLRALPAAVIRAFPNLAMLDLSNNPSFGGAVVVPDAASLAAASTCLPMELSQLTGLRDLRLAKCGLTVVPAAILAVSSLTSLDLHHNSLSALPLAPGPPIAPSTAGSLPCSTGPYAVQCSPRKLSTSSGPVFWPPGTSGSGTWVNGSGMTAVARSPPSPGVWSPVNGWGGAHSGVRGAPGDAAAGGTGYGGGGGGGGTTFALFAERLQVLNIAMNRFSMWPQGLFSCTQLRELVVGELLVARAAEGDMERCLGALPRLQRLAVCGESFEPRAVRNLMALQLAAAVKRGALRVDVTGG</sequence>
<dbReference type="PANTHER" id="PTHR48051:SF1">
    <property type="entry name" value="RAS SUPPRESSOR PROTEIN 1"/>
    <property type="match status" value="1"/>
</dbReference>
<dbReference type="OrthoDB" id="538485at2759"/>
<comment type="caution">
    <text evidence="4">The sequence shown here is derived from an EMBL/GenBank/DDBJ whole genome shotgun (WGS) entry which is preliminary data.</text>
</comment>
<organism evidence="4 6">
    <name type="scientific">Volvox reticuliferus</name>
    <dbReference type="NCBI Taxonomy" id="1737510"/>
    <lineage>
        <taxon>Eukaryota</taxon>
        <taxon>Viridiplantae</taxon>
        <taxon>Chlorophyta</taxon>
        <taxon>core chlorophytes</taxon>
        <taxon>Chlorophyceae</taxon>
        <taxon>CS clade</taxon>
        <taxon>Chlamydomonadales</taxon>
        <taxon>Volvocaceae</taxon>
        <taxon>Volvox</taxon>
    </lineage>
</organism>
<dbReference type="Proteomes" id="UP000722791">
    <property type="component" value="Unassembled WGS sequence"/>
</dbReference>
<name>A0A8J4CQ42_9CHLO</name>
<dbReference type="Proteomes" id="UP000747110">
    <property type="component" value="Unassembled WGS sequence"/>
</dbReference>
<keyword evidence="2" id="KW-0433">Leucine-rich repeat</keyword>
<evidence type="ECO:0000256" key="1">
    <source>
        <dbReference type="ARBA" id="ARBA00004430"/>
    </source>
</evidence>